<reference evidence="1" key="1">
    <citation type="submission" date="2018-01" db="EMBL/GenBank/DDBJ databases">
        <title>An insight into the sialome of Amazonian anophelines.</title>
        <authorList>
            <person name="Ribeiro J.M."/>
            <person name="Scarpassa V."/>
            <person name="Calvo E."/>
        </authorList>
    </citation>
    <scope>NUCLEOTIDE SEQUENCE</scope>
    <source>
        <tissue evidence="1">Salivary glands</tissue>
    </source>
</reference>
<accession>A0A2M4CD92</accession>
<dbReference type="EMBL" id="GGFJ01014175">
    <property type="protein sequence ID" value="MBW63316.1"/>
    <property type="molecule type" value="Transcribed_RNA"/>
</dbReference>
<proteinExistence type="predicted"/>
<organism evidence="1">
    <name type="scientific">Anopheles marajoara</name>
    <dbReference type="NCBI Taxonomy" id="58244"/>
    <lineage>
        <taxon>Eukaryota</taxon>
        <taxon>Metazoa</taxon>
        <taxon>Ecdysozoa</taxon>
        <taxon>Arthropoda</taxon>
        <taxon>Hexapoda</taxon>
        <taxon>Insecta</taxon>
        <taxon>Pterygota</taxon>
        <taxon>Neoptera</taxon>
        <taxon>Endopterygota</taxon>
        <taxon>Diptera</taxon>
        <taxon>Nematocera</taxon>
        <taxon>Culicoidea</taxon>
        <taxon>Culicidae</taxon>
        <taxon>Anophelinae</taxon>
        <taxon>Anopheles</taxon>
    </lineage>
</organism>
<evidence type="ECO:0000313" key="1">
    <source>
        <dbReference type="EMBL" id="MBW63316.1"/>
    </source>
</evidence>
<sequence>MGAGLRLTWTCPTLRGVLGLHGTADLAVFVVPPRSLPVLSVDILCLFAGASVSIASTCFESKKSNASVWSDRN</sequence>
<name>A0A2M4CD92_9DIPT</name>
<dbReference type="AlphaFoldDB" id="A0A2M4CD92"/>
<protein>
    <submittedName>
        <fullName evidence="1">Putative secreted protein</fullName>
    </submittedName>
</protein>